<dbReference type="PANTHER" id="PTHR35910">
    <property type="entry name" value="2EXR DOMAIN-CONTAINING PROTEIN"/>
    <property type="match status" value="1"/>
</dbReference>
<reference evidence="3" key="1">
    <citation type="journal article" date="2017" name="Genome Biol. Evol.">
        <title>The complete genome sequence of the phytopathogenic fungus Sclerotinia sclerotiorum reveals insights into the genome architecture of broad host range pathogens.</title>
        <authorList>
            <person name="Derbyshire M."/>
            <person name="Denton-Giles M."/>
            <person name="Hegedus D."/>
            <person name="Seifbarghy S."/>
            <person name="Rollins J."/>
            <person name="van Kan J."/>
            <person name="Seidl M.F."/>
            <person name="Faino L."/>
            <person name="Mbengue M."/>
            <person name="Navaud O."/>
            <person name="Raffaele S."/>
            <person name="Hammond-Kosack K."/>
            <person name="Heard S."/>
            <person name="Oliver R."/>
        </authorList>
    </citation>
    <scope>NUCLEOTIDE SEQUENCE [LARGE SCALE GENOMIC DNA]</scope>
    <source>
        <strain evidence="3">ATCC 18683 / 1980 / Ss-1</strain>
    </source>
</reference>
<evidence type="ECO:0000313" key="2">
    <source>
        <dbReference type="EMBL" id="APA10568.1"/>
    </source>
</evidence>
<evidence type="ECO:0000313" key="3">
    <source>
        <dbReference type="Proteomes" id="UP000177798"/>
    </source>
</evidence>
<dbReference type="Pfam" id="PF20150">
    <property type="entry name" value="2EXR"/>
    <property type="match status" value="1"/>
</dbReference>
<protein>
    <recommendedName>
        <fullName evidence="1">2EXR domain-containing protein</fullName>
    </recommendedName>
</protein>
<evidence type="ECO:0000259" key="1">
    <source>
        <dbReference type="Pfam" id="PF20150"/>
    </source>
</evidence>
<sequence>MSWSGLPAEIRILIWELAFPALPRTFTIATNKMKRGKNKIPVDLHVNYESRYLAKNKYKLLFDGTNLVGSENCQFLCFNPKVDTFFLSNYTDLGKFQFLLGPCWNQRMLDCFLRPPGALRPLAIENPEPIKECDMVTLLRVCEGDSKLTSFVSSGTLKKLL</sequence>
<dbReference type="OrthoDB" id="3561261at2759"/>
<organism evidence="2 3">
    <name type="scientific">Sclerotinia sclerotiorum (strain ATCC 18683 / 1980 / Ss-1)</name>
    <name type="common">White mold</name>
    <name type="synonym">Whetzelinia sclerotiorum</name>
    <dbReference type="NCBI Taxonomy" id="665079"/>
    <lineage>
        <taxon>Eukaryota</taxon>
        <taxon>Fungi</taxon>
        <taxon>Dikarya</taxon>
        <taxon>Ascomycota</taxon>
        <taxon>Pezizomycotina</taxon>
        <taxon>Leotiomycetes</taxon>
        <taxon>Helotiales</taxon>
        <taxon>Sclerotiniaceae</taxon>
        <taxon>Sclerotinia</taxon>
    </lineage>
</organism>
<dbReference type="VEuPathDB" id="FungiDB:sscle_06g053380"/>
<dbReference type="InterPro" id="IPR045518">
    <property type="entry name" value="2EXR"/>
</dbReference>
<name>A0A1D9Q6J5_SCLS1</name>
<accession>A0A1D9Q6J5</accession>
<dbReference type="AlphaFoldDB" id="A0A1D9Q6J5"/>
<proteinExistence type="predicted"/>
<feature type="domain" description="2EXR" evidence="1">
    <location>
        <begin position="5"/>
        <end position="85"/>
    </location>
</feature>
<dbReference type="PANTHER" id="PTHR35910:SF1">
    <property type="entry name" value="2EXR DOMAIN-CONTAINING PROTEIN"/>
    <property type="match status" value="1"/>
</dbReference>
<dbReference type="Proteomes" id="UP000177798">
    <property type="component" value="Chromosome 6"/>
</dbReference>
<dbReference type="EMBL" id="CP017819">
    <property type="protein sequence ID" value="APA10568.1"/>
    <property type="molecule type" value="Genomic_DNA"/>
</dbReference>
<gene>
    <name evidence="2" type="ORF">sscle_06g053380</name>
</gene>